<dbReference type="Proteomes" id="UP000019184">
    <property type="component" value="Unassembled WGS sequence"/>
</dbReference>
<dbReference type="RefSeq" id="WP_051497796.1">
    <property type="nucleotide sequence ID" value="NZ_CBTK010000212.1"/>
</dbReference>
<sequence>MISHLIPRPDLAYRPWIRSGSNSSIGDDVQPGGPGAVTPVQSETKNNTRTDSISPLEKKSATGKDKAVTGAVVNKIQLNEAELAMVRELKQRDLKVRQHEMAHLAASGGLAQGGPSYSYQRGPDGQNYAIGGHVNIDTSPGKTPEENLQKAQTVLAAALAPADPSGQDLAIAAQASQRAMKARMELAQQQMAERGYLFHRGEETPAGRLAQRFVSAITPKPQPFIQLAA</sequence>
<comment type="caution">
    <text evidence="2">The sequence shown here is derived from an EMBL/GenBank/DDBJ whole genome shotgun (WGS) entry which is preliminary data.</text>
</comment>
<feature type="region of interest" description="Disordered" evidence="1">
    <location>
        <begin position="23"/>
        <end position="66"/>
    </location>
</feature>
<evidence type="ECO:0008006" key="4">
    <source>
        <dbReference type="Google" id="ProtNLM"/>
    </source>
</evidence>
<feature type="compositionally biased region" description="Basic and acidic residues" evidence="1">
    <location>
        <begin position="56"/>
        <end position="66"/>
    </location>
</feature>
<evidence type="ECO:0000256" key="1">
    <source>
        <dbReference type="SAM" id="MobiDB-lite"/>
    </source>
</evidence>
<dbReference type="EMBL" id="CBTK010000212">
    <property type="protein sequence ID" value="CDH45779.1"/>
    <property type="molecule type" value="Genomic_DNA"/>
</dbReference>
<evidence type="ECO:0000313" key="3">
    <source>
        <dbReference type="Proteomes" id="UP000019184"/>
    </source>
</evidence>
<dbReference type="OrthoDB" id="9812722at2"/>
<organism evidence="2 3">
    <name type="scientific">Candidatus Contendobacter odensis Run_B_J11</name>
    <dbReference type="NCBI Taxonomy" id="1400861"/>
    <lineage>
        <taxon>Bacteria</taxon>
        <taxon>Pseudomonadati</taxon>
        <taxon>Pseudomonadota</taxon>
        <taxon>Gammaproteobacteria</taxon>
        <taxon>Candidatus Competibacteraceae</taxon>
        <taxon>Candidatus Contendibacter</taxon>
    </lineage>
</organism>
<feature type="compositionally biased region" description="Polar residues" evidence="1">
    <location>
        <begin position="39"/>
        <end position="53"/>
    </location>
</feature>
<dbReference type="Pfam" id="PF12118">
    <property type="entry name" value="SprA-related"/>
    <property type="match status" value="1"/>
</dbReference>
<proteinExistence type="predicted"/>
<reference evidence="2 3" key="1">
    <citation type="journal article" date="2014" name="ISME J.">
        <title>Candidatus Competibacter-lineage genomes retrieved from metagenomes reveal functional metabolic diversity.</title>
        <authorList>
            <person name="McIlroy S.J."/>
            <person name="Albertsen M."/>
            <person name="Andresen E.K."/>
            <person name="Saunders A.M."/>
            <person name="Kristiansen R."/>
            <person name="Stokholm-Bjerregaard M."/>
            <person name="Nielsen K.L."/>
            <person name="Nielsen P.H."/>
        </authorList>
    </citation>
    <scope>NUCLEOTIDE SEQUENCE [LARGE SCALE GENOMIC DNA]</scope>
    <source>
        <strain evidence="2 3">Run_B_J11</strain>
    </source>
</reference>
<keyword evidence="3" id="KW-1185">Reference proteome</keyword>
<dbReference type="AlphaFoldDB" id="A0A7U7GDG1"/>
<gene>
    <name evidence="2" type="ORF">BN874_290020</name>
</gene>
<name>A0A7U7GDG1_9GAMM</name>
<accession>A0A7U7GDG1</accession>
<protein>
    <recommendedName>
        <fullName evidence="4">SprA-related family protein</fullName>
    </recommendedName>
</protein>
<dbReference type="InterPro" id="IPR021973">
    <property type="entry name" value="SprA-related"/>
</dbReference>
<evidence type="ECO:0000313" key="2">
    <source>
        <dbReference type="EMBL" id="CDH45779.1"/>
    </source>
</evidence>